<dbReference type="EMBL" id="CM017617">
    <property type="protein sequence ID" value="TYI14580.1"/>
    <property type="molecule type" value="Genomic_DNA"/>
</dbReference>
<protein>
    <submittedName>
        <fullName evidence="2">Uncharacterized protein</fullName>
    </submittedName>
</protein>
<keyword evidence="3" id="KW-1185">Reference proteome</keyword>
<name>A0A5D2PID0_GOSTO</name>
<gene>
    <name evidence="2" type="ORF">ES332_A08G130400v1</name>
</gene>
<dbReference type="AlphaFoldDB" id="A0A5D2PID0"/>
<keyword evidence="1" id="KW-0812">Transmembrane</keyword>
<feature type="transmembrane region" description="Helical" evidence="1">
    <location>
        <begin position="20"/>
        <end position="41"/>
    </location>
</feature>
<evidence type="ECO:0000256" key="1">
    <source>
        <dbReference type="SAM" id="Phobius"/>
    </source>
</evidence>
<evidence type="ECO:0000313" key="2">
    <source>
        <dbReference type="EMBL" id="TYI14580.1"/>
    </source>
</evidence>
<keyword evidence="1" id="KW-1133">Transmembrane helix</keyword>
<sequence length="59" mass="6833">MYLAWFNDTCLRKCFANSTVFILQFSTLSSILAILATSCVIRKVICCKDKRLSIFFFQL</sequence>
<proteinExistence type="predicted"/>
<organism evidence="2 3">
    <name type="scientific">Gossypium tomentosum</name>
    <name type="common">Hawaiian cotton</name>
    <name type="synonym">Gossypium sandvicense</name>
    <dbReference type="NCBI Taxonomy" id="34277"/>
    <lineage>
        <taxon>Eukaryota</taxon>
        <taxon>Viridiplantae</taxon>
        <taxon>Streptophyta</taxon>
        <taxon>Embryophyta</taxon>
        <taxon>Tracheophyta</taxon>
        <taxon>Spermatophyta</taxon>
        <taxon>Magnoliopsida</taxon>
        <taxon>eudicotyledons</taxon>
        <taxon>Gunneridae</taxon>
        <taxon>Pentapetalae</taxon>
        <taxon>rosids</taxon>
        <taxon>malvids</taxon>
        <taxon>Malvales</taxon>
        <taxon>Malvaceae</taxon>
        <taxon>Malvoideae</taxon>
        <taxon>Gossypium</taxon>
    </lineage>
</organism>
<reference evidence="2 3" key="1">
    <citation type="submission" date="2019-07" db="EMBL/GenBank/DDBJ databases">
        <title>WGS assembly of Gossypium tomentosum.</title>
        <authorList>
            <person name="Chen Z.J."/>
            <person name="Sreedasyam A."/>
            <person name="Ando A."/>
            <person name="Song Q."/>
            <person name="De L."/>
            <person name="Hulse-Kemp A."/>
            <person name="Ding M."/>
            <person name="Ye W."/>
            <person name="Kirkbride R."/>
            <person name="Jenkins J."/>
            <person name="Plott C."/>
            <person name="Lovell J."/>
            <person name="Lin Y.-M."/>
            <person name="Vaughn R."/>
            <person name="Liu B."/>
            <person name="Li W."/>
            <person name="Simpson S."/>
            <person name="Scheffler B."/>
            <person name="Saski C."/>
            <person name="Grover C."/>
            <person name="Hu G."/>
            <person name="Conover J."/>
            <person name="Carlson J."/>
            <person name="Shu S."/>
            <person name="Boston L."/>
            <person name="Williams M."/>
            <person name="Peterson D."/>
            <person name="Mcgee K."/>
            <person name="Jones D."/>
            <person name="Wendel J."/>
            <person name="Stelly D."/>
            <person name="Grimwood J."/>
            <person name="Schmutz J."/>
        </authorList>
    </citation>
    <scope>NUCLEOTIDE SEQUENCE [LARGE SCALE GENOMIC DNA]</scope>
    <source>
        <strain evidence="2">7179.01</strain>
    </source>
</reference>
<dbReference type="Proteomes" id="UP000322667">
    <property type="component" value="Chromosome A08"/>
</dbReference>
<accession>A0A5D2PID0</accession>
<keyword evidence="1" id="KW-0472">Membrane</keyword>
<evidence type="ECO:0000313" key="3">
    <source>
        <dbReference type="Proteomes" id="UP000322667"/>
    </source>
</evidence>